<dbReference type="EMBL" id="AUZX01000203">
    <property type="protein sequence ID" value="EQD81021.1"/>
    <property type="molecule type" value="Genomic_DNA"/>
</dbReference>
<evidence type="ECO:0000313" key="2">
    <source>
        <dbReference type="EMBL" id="EQD81021.1"/>
    </source>
</evidence>
<dbReference type="Gene3D" id="3.30.70.270">
    <property type="match status" value="1"/>
</dbReference>
<reference evidence="2" key="1">
    <citation type="submission" date="2013-08" db="EMBL/GenBank/DDBJ databases">
        <authorList>
            <person name="Mendez C."/>
            <person name="Richter M."/>
            <person name="Ferrer M."/>
            <person name="Sanchez J."/>
        </authorList>
    </citation>
    <scope>NUCLEOTIDE SEQUENCE</scope>
</reference>
<dbReference type="InterPro" id="IPR029787">
    <property type="entry name" value="Nucleotide_cyclase"/>
</dbReference>
<feature type="non-terminal residue" evidence="2">
    <location>
        <position position="35"/>
    </location>
</feature>
<proteinExistence type="predicted"/>
<dbReference type="PROSITE" id="PS50887">
    <property type="entry name" value="GGDEF"/>
    <property type="match status" value="1"/>
</dbReference>
<evidence type="ECO:0000259" key="1">
    <source>
        <dbReference type="PROSITE" id="PS50887"/>
    </source>
</evidence>
<organism evidence="2">
    <name type="scientific">mine drainage metagenome</name>
    <dbReference type="NCBI Taxonomy" id="410659"/>
    <lineage>
        <taxon>unclassified sequences</taxon>
        <taxon>metagenomes</taxon>
        <taxon>ecological metagenomes</taxon>
    </lineage>
</organism>
<comment type="caution">
    <text evidence="2">The sequence shown here is derived from an EMBL/GenBank/DDBJ whole genome shotgun (WGS) entry which is preliminary data.</text>
</comment>
<dbReference type="InterPro" id="IPR000160">
    <property type="entry name" value="GGDEF_dom"/>
</dbReference>
<dbReference type="SUPFAM" id="SSF55073">
    <property type="entry name" value="Nucleotide cyclase"/>
    <property type="match status" value="1"/>
</dbReference>
<protein>
    <submittedName>
        <fullName evidence="2">Diguanylate cyclase, predicted domain protein</fullName>
    </submittedName>
</protein>
<gene>
    <name evidence="2" type="ORF">B1A_00270</name>
</gene>
<dbReference type="AlphaFoldDB" id="T1C6E5"/>
<accession>T1C6E5</accession>
<dbReference type="InterPro" id="IPR043128">
    <property type="entry name" value="Rev_trsase/Diguanyl_cyclase"/>
</dbReference>
<sequence>MAVGIIDLDDFKPVNDFLGHEKGNTLLIELTRRLK</sequence>
<dbReference type="Pfam" id="PF00990">
    <property type="entry name" value="GGDEF"/>
    <property type="match status" value="1"/>
</dbReference>
<reference evidence="2" key="2">
    <citation type="journal article" date="2014" name="ISME J.">
        <title>Microbial stratification in low pH oxic and suboxic macroscopic growths along an acid mine drainage.</title>
        <authorList>
            <person name="Mendez-Garcia C."/>
            <person name="Mesa V."/>
            <person name="Sprenger R.R."/>
            <person name="Richter M."/>
            <person name="Diez M.S."/>
            <person name="Solano J."/>
            <person name="Bargiela R."/>
            <person name="Golyshina O.V."/>
            <person name="Manteca A."/>
            <person name="Ramos J.L."/>
            <person name="Gallego J.R."/>
            <person name="Llorente I."/>
            <person name="Martins Dos Santos V.A."/>
            <person name="Jensen O.N."/>
            <person name="Pelaez A.I."/>
            <person name="Sanchez J."/>
            <person name="Ferrer M."/>
        </authorList>
    </citation>
    <scope>NUCLEOTIDE SEQUENCE</scope>
</reference>
<feature type="domain" description="GGDEF" evidence="1">
    <location>
        <begin position="1"/>
        <end position="35"/>
    </location>
</feature>
<name>T1C6E5_9ZZZZ</name>